<evidence type="ECO:0000256" key="3">
    <source>
        <dbReference type="ARBA" id="ARBA00022723"/>
    </source>
</evidence>
<dbReference type="HOGENOM" id="CLU_001570_22_0_1"/>
<evidence type="ECO:0000256" key="2">
    <source>
        <dbReference type="ARBA" id="ARBA00010617"/>
    </source>
</evidence>
<dbReference type="Gene3D" id="1.10.630.10">
    <property type="entry name" value="Cytochrome P450"/>
    <property type="match status" value="1"/>
</dbReference>
<keyword evidence="5 7" id="KW-0408">Iron</keyword>
<dbReference type="KEGG" id="cel:CELE_C45H4.2"/>
<dbReference type="GO" id="GO:0016712">
    <property type="term" value="F:oxidoreductase activity, acting on paired donors, with incorporation or reduction of molecular oxygen, reduced flavin or flavoprotein as one donor, and incorporation of one atom of oxygen"/>
    <property type="evidence" value="ECO:0000318"/>
    <property type="project" value="GO_Central"/>
</dbReference>
<dbReference type="STRING" id="6239.C45H4.2.1"/>
<evidence type="ECO:0000313" key="9">
    <source>
        <dbReference type="EMBL" id="CCD67429.1"/>
    </source>
</evidence>
<dbReference type="InterPro" id="IPR017972">
    <property type="entry name" value="Cyt_P450_CS"/>
</dbReference>
<dbReference type="GO" id="GO:0006082">
    <property type="term" value="P:organic acid metabolic process"/>
    <property type="evidence" value="ECO:0000318"/>
    <property type="project" value="GO_Central"/>
</dbReference>
<dbReference type="PROSITE" id="PS00086">
    <property type="entry name" value="CYTOCHROME_P450"/>
    <property type="match status" value="1"/>
</dbReference>
<keyword evidence="6 8" id="KW-0503">Monooxygenase</keyword>
<dbReference type="OMA" id="LHIFLAM"/>
<dbReference type="FunFam" id="1.10.630.10:FF:000036">
    <property type="entry name" value="CYtochrome P450 family"/>
    <property type="match status" value="1"/>
</dbReference>
<dbReference type="InParanoid" id="O44704"/>
<dbReference type="InterPro" id="IPR036396">
    <property type="entry name" value="Cyt_P450_sf"/>
</dbReference>
<proteinExistence type="inferred from homology"/>
<reference evidence="9 10" key="1">
    <citation type="journal article" date="1998" name="Science">
        <title>Genome sequence of the nematode C. elegans: a platform for investigating biology.</title>
        <authorList>
            <consortium name="The C. elegans sequencing consortium"/>
            <person name="Sulson J.E."/>
            <person name="Waterston R."/>
        </authorList>
    </citation>
    <scope>NUCLEOTIDE SEQUENCE [LARGE SCALE GENOMIC DNA]</scope>
    <source>
        <strain evidence="9 10">Bristol N2</strain>
    </source>
</reference>
<dbReference type="Reactome" id="R-CEL-9749641">
    <property type="pathway name" value="Aspirin ADME"/>
</dbReference>
<dbReference type="GeneID" id="183484"/>
<sequence>MIIILLLTFLTIYFVYELYWKRRNFPPGPCPLPVFGNLLSIANPPPGYKAFERWTKKYGDVYTFWIGNTPHIMINTWDKIKETFIRDADTYTNKVVLPMVTLSRGGEYGIIDSNGAMWREHRRFALSTMRDFGLGKNLMQENILMEVQDVFARLDAKLGSETDVPEVFDHAVANVVNQLLFGYRFMGPKENEYQELKHIIDSPAEIFGKLHIFLAMNIPIFAKLLPESLYEGPIKTFRDTTLAFFNKQIEAHRHRIDFEDLNSESTDFVETFLKEQKRRESEGDSETYSNIQLLNVCIDLWFAGLNTTTNTITWAISYVLHHPEVQDKIHEELDKVIGSDRLITTADKNDLPYFNASINESQRGINILPLNLQHATTRDTVIDGFKIPKGTGVVAQISTVMNNEEVFPDPYTFNPDRFIDENGKLKKVDELAPFSVGKRSCPGEGLARMELFLFIANFLNRYKIHPSKEGLPSMAKGSGPVVAPRLFTAILTRRF</sequence>
<comment type="similarity">
    <text evidence="2 8">Belongs to the cytochrome P450 family.</text>
</comment>
<dbReference type="Proteomes" id="UP000001940">
    <property type="component" value="Chromosome V"/>
</dbReference>
<dbReference type="Reactome" id="R-CEL-211958">
    <property type="pathway name" value="Miscellaneous substrates"/>
</dbReference>
<dbReference type="Reactome" id="R-CEL-2142670">
    <property type="pathway name" value="Synthesis of epoxy (EET) and dihydroxyeicosatrienoic acids (DHET)"/>
</dbReference>
<organism evidence="9 10">
    <name type="scientific">Caenorhabditis elegans</name>
    <dbReference type="NCBI Taxonomy" id="6239"/>
    <lineage>
        <taxon>Eukaryota</taxon>
        <taxon>Metazoa</taxon>
        <taxon>Ecdysozoa</taxon>
        <taxon>Nematoda</taxon>
        <taxon>Chromadorea</taxon>
        <taxon>Rhabditida</taxon>
        <taxon>Rhabditina</taxon>
        <taxon>Rhabditomorpha</taxon>
        <taxon>Rhabditoidea</taxon>
        <taxon>Rhabditidae</taxon>
        <taxon>Peloderinae</taxon>
        <taxon>Caenorhabditis</taxon>
    </lineage>
</organism>
<dbReference type="Reactome" id="R-CEL-5423646">
    <property type="pathway name" value="Aflatoxin activation and detoxification"/>
</dbReference>
<evidence type="ECO:0000256" key="5">
    <source>
        <dbReference type="ARBA" id="ARBA00023004"/>
    </source>
</evidence>
<evidence type="ECO:0000256" key="1">
    <source>
        <dbReference type="ARBA" id="ARBA00001971"/>
    </source>
</evidence>
<dbReference type="AlphaFoldDB" id="O44704"/>
<dbReference type="Reactome" id="R-CEL-211999">
    <property type="pathway name" value="CYP2E1 reactions"/>
</dbReference>
<protein>
    <submittedName>
        <fullName evidence="9">CYtochrome P450 family</fullName>
    </submittedName>
</protein>
<dbReference type="AGR" id="WB:WBGene00016686"/>
<gene>
    <name evidence="11" type="primary">cyp-33c1</name>
    <name evidence="9" type="synonym">cyp-33C1</name>
    <name evidence="11" type="ORF">C45H4.2</name>
    <name evidence="9" type="ORF">CELE_C45H4.2</name>
</gene>
<dbReference type="PANTHER" id="PTHR24300:SF348">
    <property type="entry name" value="CYTOCHROME P450 FAMILY"/>
    <property type="match status" value="1"/>
</dbReference>
<dbReference type="EMBL" id="BX284605">
    <property type="protein sequence ID" value="CCD67429.1"/>
    <property type="molecule type" value="Genomic_DNA"/>
</dbReference>
<dbReference type="PRINTS" id="PR00463">
    <property type="entry name" value="EP450I"/>
</dbReference>
<dbReference type="RefSeq" id="NP_503592.2">
    <property type="nucleotide sequence ID" value="NM_071191.3"/>
</dbReference>
<dbReference type="WormBase" id="C45H4.2">
    <property type="protein sequence ID" value="CE46272"/>
    <property type="gene ID" value="WBGene00016686"/>
    <property type="gene designation" value="cyp-33C1"/>
</dbReference>
<dbReference type="GO" id="GO:0006805">
    <property type="term" value="P:xenobiotic metabolic process"/>
    <property type="evidence" value="ECO:0000318"/>
    <property type="project" value="GO_Central"/>
</dbReference>
<comment type="cofactor">
    <cofactor evidence="1 7">
        <name>heme</name>
        <dbReference type="ChEBI" id="CHEBI:30413"/>
    </cofactor>
</comment>
<evidence type="ECO:0000256" key="6">
    <source>
        <dbReference type="ARBA" id="ARBA00023033"/>
    </source>
</evidence>
<feature type="binding site" description="axial binding residue" evidence="7">
    <location>
        <position position="441"/>
    </location>
    <ligand>
        <name>heme</name>
        <dbReference type="ChEBI" id="CHEBI:30413"/>
    </ligand>
    <ligandPart>
        <name>Fe</name>
        <dbReference type="ChEBI" id="CHEBI:18248"/>
    </ligandPart>
</feature>
<dbReference type="SUPFAM" id="SSF48264">
    <property type="entry name" value="Cytochrome P450"/>
    <property type="match status" value="1"/>
</dbReference>
<dbReference type="Reactome" id="R-CEL-211945">
    <property type="pathway name" value="Phase I - Functionalization of compounds"/>
</dbReference>
<keyword evidence="3 7" id="KW-0479">Metal-binding</keyword>
<dbReference type="OrthoDB" id="1055148at2759"/>
<dbReference type="CTD" id="183484"/>
<keyword evidence="10" id="KW-1185">Reference proteome</keyword>
<evidence type="ECO:0000256" key="7">
    <source>
        <dbReference type="PIRSR" id="PIRSR602401-1"/>
    </source>
</evidence>
<name>O44704_CAEEL</name>
<evidence type="ECO:0000313" key="11">
    <source>
        <dbReference type="WormBase" id="C45H4.2"/>
    </source>
</evidence>
<dbReference type="InterPro" id="IPR050182">
    <property type="entry name" value="Cytochrome_P450_fam2"/>
</dbReference>
<dbReference type="Bgee" id="WBGene00016686">
    <property type="expression patterns" value="Expressed in material anatomical entity and 1 other cell type or tissue"/>
</dbReference>
<dbReference type="Reactome" id="R-CEL-9753281">
    <property type="pathway name" value="Paracetamol ADME"/>
</dbReference>
<dbReference type="GO" id="GO:0020037">
    <property type="term" value="F:heme binding"/>
    <property type="evidence" value="ECO:0000318"/>
    <property type="project" value="GO_Central"/>
</dbReference>
<dbReference type="FunCoup" id="O44704">
    <property type="interactions" value="138"/>
</dbReference>
<dbReference type="CDD" id="cd20617">
    <property type="entry name" value="CYP1_2-like"/>
    <property type="match status" value="1"/>
</dbReference>
<dbReference type="InterPro" id="IPR001128">
    <property type="entry name" value="Cyt_P450"/>
</dbReference>
<keyword evidence="4 8" id="KW-0560">Oxidoreductase</keyword>
<accession>O44704</accession>
<dbReference type="Reactome" id="R-CEL-211981">
    <property type="pathway name" value="Xenobiotics"/>
</dbReference>
<dbReference type="PANTHER" id="PTHR24300">
    <property type="entry name" value="CYTOCHROME P450 508A4-RELATED"/>
    <property type="match status" value="1"/>
</dbReference>
<evidence type="ECO:0000256" key="4">
    <source>
        <dbReference type="ARBA" id="ARBA00023002"/>
    </source>
</evidence>
<dbReference type="Reactome" id="R-CEL-211935">
    <property type="pathway name" value="Fatty acids"/>
</dbReference>
<dbReference type="GO" id="GO:0005737">
    <property type="term" value="C:cytoplasm"/>
    <property type="evidence" value="ECO:0000318"/>
    <property type="project" value="GO_Central"/>
</dbReference>
<evidence type="ECO:0000256" key="8">
    <source>
        <dbReference type="RuleBase" id="RU000461"/>
    </source>
</evidence>
<dbReference type="Reactome" id="R-CEL-9027307">
    <property type="pathway name" value="Biosynthesis of maresin-like SPMs"/>
</dbReference>
<dbReference type="InterPro" id="IPR002401">
    <property type="entry name" value="Cyt_P450_E_grp-I"/>
</dbReference>
<dbReference type="PhylomeDB" id="O44704"/>
<dbReference type="PRINTS" id="PR00385">
    <property type="entry name" value="P450"/>
</dbReference>
<dbReference type="Reactome" id="R-CEL-2142816">
    <property type="pathway name" value="Synthesis of (16-20)-hydroxyeicosatetraenoic acids (HETE)"/>
</dbReference>
<evidence type="ECO:0000313" key="10">
    <source>
        <dbReference type="Proteomes" id="UP000001940"/>
    </source>
</evidence>
<keyword evidence="7 8" id="KW-0349">Heme</keyword>
<dbReference type="GO" id="GO:0005506">
    <property type="term" value="F:iron ion binding"/>
    <property type="evidence" value="ECO:0007669"/>
    <property type="project" value="InterPro"/>
</dbReference>
<dbReference type="PaxDb" id="6239-C45H4.2"/>
<dbReference type="eggNOG" id="KOG0156">
    <property type="taxonomic scope" value="Eukaryota"/>
</dbReference>
<dbReference type="Pfam" id="PF00067">
    <property type="entry name" value="p450"/>
    <property type="match status" value="1"/>
</dbReference>
<dbReference type="UCSC" id="C45H4.2">
    <property type="organism name" value="c. elegans"/>
</dbReference>
<dbReference type="SMR" id="O44704"/>